<dbReference type="GO" id="GO:0004672">
    <property type="term" value="F:protein kinase activity"/>
    <property type="evidence" value="ECO:0007669"/>
    <property type="project" value="InterPro"/>
</dbReference>
<dbReference type="GO" id="GO:0007018">
    <property type="term" value="P:microtubule-based movement"/>
    <property type="evidence" value="ECO:0007669"/>
    <property type="project" value="InterPro"/>
</dbReference>
<evidence type="ECO:0000256" key="3">
    <source>
        <dbReference type="PROSITE-ProRule" id="PRU00283"/>
    </source>
</evidence>
<dbReference type="GO" id="GO:0008017">
    <property type="term" value="F:microtubule binding"/>
    <property type="evidence" value="ECO:0007669"/>
    <property type="project" value="InterPro"/>
</dbReference>
<comment type="caution">
    <text evidence="7">The sequence shown here is derived from an EMBL/GenBank/DDBJ whole genome shotgun (WGS) entry which is preliminary data.</text>
</comment>
<dbReference type="PROSITE" id="PS50067">
    <property type="entry name" value="KINESIN_MOTOR_2"/>
    <property type="match status" value="1"/>
</dbReference>
<dbReference type="InterPro" id="IPR011009">
    <property type="entry name" value="Kinase-like_dom_sf"/>
</dbReference>
<dbReference type="PANTHER" id="PTHR48014:SF7">
    <property type="entry name" value="SERINE_THREONINE-PROTEIN KINASE BLUS1"/>
    <property type="match status" value="1"/>
</dbReference>
<organism evidence="7 8">
    <name type="scientific">Striga asiatica</name>
    <name type="common">Asiatic witchweed</name>
    <name type="synonym">Buchnera asiatica</name>
    <dbReference type="NCBI Taxonomy" id="4170"/>
    <lineage>
        <taxon>Eukaryota</taxon>
        <taxon>Viridiplantae</taxon>
        <taxon>Streptophyta</taxon>
        <taxon>Embryophyta</taxon>
        <taxon>Tracheophyta</taxon>
        <taxon>Spermatophyta</taxon>
        <taxon>Magnoliopsida</taxon>
        <taxon>eudicotyledons</taxon>
        <taxon>Gunneridae</taxon>
        <taxon>Pentapetalae</taxon>
        <taxon>asterids</taxon>
        <taxon>lamiids</taxon>
        <taxon>Lamiales</taxon>
        <taxon>Orobanchaceae</taxon>
        <taxon>Buchnereae</taxon>
        <taxon>Striga</taxon>
    </lineage>
</organism>
<proteinExistence type="inferred from homology"/>
<dbReference type="Gene3D" id="1.10.510.10">
    <property type="entry name" value="Transferase(Phosphotransferase) domain 1"/>
    <property type="match status" value="1"/>
</dbReference>
<dbReference type="InterPro" id="IPR000719">
    <property type="entry name" value="Prot_kinase_dom"/>
</dbReference>
<dbReference type="InterPro" id="IPR001752">
    <property type="entry name" value="Kinesin_motor_dom"/>
</dbReference>
<dbReference type="Proteomes" id="UP000325081">
    <property type="component" value="Unassembled WGS sequence"/>
</dbReference>
<comment type="similarity">
    <text evidence="3">Belongs to the TRAFAC class myosin-kinesin ATPase superfamily. Kinesin family.</text>
</comment>
<dbReference type="PROSITE" id="PS50011">
    <property type="entry name" value="PROTEIN_KINASE_DOM"/>
    <property type="match status" value="1"/>
</dbReference>
<keyword evidence="3" id="KW-0547">Nucleotide-binding</keyword>
<dbReference type="SUPFAM" id="SSF52540">
    <property type="entry name" value="P-loop containing nucleoside triphosphate hydrolases"/>
    <property type="match status" value="1"/>
</dbReference>
<keyword evidence="3" id="KW-0067">ATP-binding</keyword>
<reference evidence="8" key="1">
    <citation type="journal article" date="2019" name="Curr. Biol.">
        <title>Genome Sequence of Striga asiatica Provides Insight into the Evolution of Plant Parasitism.</title>
        <authorList>
            <person name="Yoshida S."/>
            <person name="Kim S."/>
            <person name="Wafula E.K."/>
            <person name="Tanskanen J."/>
            <person name="Kim Y.M."/>
            <person name="Honaas L."/>
            <person name="Yang Z."/>
            <person name="Spallek T."/>
            <person name="Conn C.E."/>
            <person name="Ichihashi Y."/>
            <person name="Cheong K."/>
            <person name="Cui S."/>
            <person name="Der J.P."/>
            <person name="Gundlach H."/>
            <person name="Jiao Y."/>
            <person name="Hori C."/>
            <person name="Ishida J.K."/>
            <person name="Kasahara H."/>
            <person name="Kiba T."/>
            <person name="Kim M.S."/>
            <person name="Koo N."/>
            <person name="Laohavisit A."/>
            <person name="Lee Y.H."/>
            <person name="Lumba S."/>
            <person name="McCourt P."/>
            <person name="Mortimer J.C."/>
            <person name="Mutuku J.M."/>
            <person name="Nomura T."/>
            <person name="Sasaki-Sekimoto Y."/>
            <person name="Seto Y."/>
            <person name="Wang Y."/>
            <person name="Wakatake T."/>
            <person name="Sakakibara H."/>
            <person name="Demura T."/>
            <person name="Yamaguchi S."/>
            <person name="Yoneyama K."/>
            <person name="Manabe R.I."/>
            <person name="Nelson D.C."/>
            <person name="Schulman A.H."/>
            <person name="Timko M.P."/>
            <person name="dePamphilis C.W."/>
            <person name="Choi D."/>
            <person name="Shirasu K."/>
        </authorList>
    </citation>
    <scope>NUCLEOTIDE SEQUENCE [LARGE SCALE GENOMIC DNA]</scope>
    <source>
        <strain evidence="8">cv. UVA1</strain>
    </source>
</reference>
<dbReference type="EMBL" id="BKCP01013292">
    <property type="protein sequence ID" value="GER57507.1"/>
    <property type="molecule type" value="Genomic_DNA"/>
</dbReference>
<evidence type="ECO:0000259" key="6">
    <source>
        <dbReference type="PROSITE" id="PS50067"/>
    </source>
</evidence>
<dbReference type="OrthoDB" id="3176171at2759"/>
<evidence type="ECO:0000256" key="1">
    <source>
        <dbReference type="ARBA" id="ARBA00008874"/>
    </source>
</evidence>
<comment type="similarity">
    <text evidence="1">Belongs to the protein kinase superfamily. STE Ser/Thr protein kinase family. STE20 subfamily.</text>
</comment>
<dbReference type="SUPFAM" id="SSF56112">
    <property type="entry name" value="Protein kinase-like (PK-like)"/>
    <property type="match status" value="1"/>
</dbReference>
<feature type="domain" description="Protein kinase" evidence="5">
    <location>
        <begin position="13"/>
        <end position="324"/>
    </location>
</feature>
<sequence length="456" mass="51110">MNTTICHSSGDYTVSAQAVGRRTICDVYQAQVTANENTKDVLIAVGEKRRGRYYSLKRDCVDNLEAQEHPNILSLDRKFRVVSDNDAVYYGVLDPLALRSLRSELTFFPDGLQETDVVAIMKEVAKGLVHLHQRRTAMYENPSPPPEPVEGESPPGPKVPIPLHNELSAACVFISDEPVRVKLGYLATVITSADEASGSEILPASVYHAPEIFRGLGGYQYSEKSDVFSLGVLGLEMAYGRIPIASREEFQRLVRKIVKNKMLPNTFNPKKKTTVQKAVKAVQNLIKEKNVRFSGRFGKMMKKCLAESPHERPTAAELLQYAEVKFPNTSVANLRMDALLDESDIALLILAFVYEIMRFSGRVRVAVRLRPRNAEEMVAYADFADCVELQPELKRLKLRKNNWDSDNYEFDESVLDGYNGTLMAFGQTGTGKTYTLGKLGDEDTSARRVTFKIHMI</sequence>
<dbReference type="GO" id="GO:0003777">
    <property type="term" value="F:microtubule motor activity"/>
    <property type="evidence" value="ECO:0007669"/>
    <property type="project" value="InterPro"/>
</dbReference>
<evidence type="ECO:0000313" key="7">
    <source>
        <dbReference type="EMBL" id="GER57507.1"/>
    </source>
</evidence>
<evidence type="ECO:0000313" key="8">
    <source>
        <dbReference type="Proteomes" id="UP000325081"/>
    </source>
</evidence>
<feature type="binding site" evidence="3">
    <location>
        <begin position="426"/>
        <end position="433"/>
    </location>
    <ligand>
        <name>ATP</name>
        <dbReference type="ChEBI" id="CHEBI:30616"/>
    </ligand>
</feature>
<feature type="domain" description="Kinesin motor" evidence="6">
    <location>
        <begin position="362"/>
        <end position="456"/>
    </location>
</feature>
<feature type="compositionally biased region" description="Pro residues" evidence="4">
    <location>
        <begin position="142"/>
        <end position="157"/>
    </location>
</feature>
<dbReference type="InterPro" id="IPR036961">
    <property type="entry name" value="Kinesin_motor_dom_sf"/>
</dbReference>
<dbReference type="Pfam" id="PF00069">
    <property type="entry name" value="Pkinase"/>
    <property type="match status" value="1"/>
</dbReference>
<evidence type="ECO:0000256" key="4">
    <source>
        <dbReference type="SAM" id="MobiDB-lite"/>
    </source>
</evidence>
<dbReference type="AlphaFoldDB" id="A0A5A7RJT0"/>
<dbReference type="InterPro" id="IPR027417">
    <property type="entry name" value="P-loop_NTPase"/>
</dbReference>
<evidence type="ECO:0000256" key="2">
    <source>
        <dbReference type="ARBA" id="ARBA00023175"/>
    </source>
</evidence>
<gene>
    <name evidence="7" type="ORF">STAS_35310</name>
</gene>
<dbReference type="Pfam" id="PF00225">
    <property type="entry name" value="Kinesin"/>
    <property type="match status" value="1"/>
</dbReference>
<dbReference type="GO" id="GO:0005524">
    <property type="term" value="F:ATP binding"/>
    <property type="evidence" value="ECO:0007669"/>
    <property type="project" value="UniProtKB-UniRule"/>
</dbReference>
<accession>A0A5A7RJT0</accession>
<keyword evidence="8" id="KW-1185">Reference proteome</keyword>
<keyword evidence="2 3" id="KW-0505">Motor protein</keyword>
<dbReference type="InterPro" id="IPR047173">
    <property type="entry name" value="STRAD_A/B-like"/>
</dbReference>
<protein>
    <submittedName>
        <fullName evidence="7">Armadillo repeat kinesin 2</fullName>
    </submittedName>
</protein>
<dbReference type="Gene3D" id="3.40.850.10">
    <property type="entry name" value="Kinesin motor domain"/>
    <property type="match status" value="1"/>
</dbReference>
<feature type="region of interest" description="Disordered" evidence="4">
    <location>
        <begin position="138"/>
        <end position="157"/>
    </location>
</feature>
<name>A0A5A7RJT0_STRAF</name>
<dbReference type="PANTHER" id="PTHR48014">
    <property type="entry name" value="SERINE/THREONINE-PROTEIN KINASE FRAY2"/>
    <property type="match status" value="1"/>
</dbReference>
<dbReference type="GO" id="GO:0043539">
    <property type="term" value="F:protein serine/threonine kinase activator activity"/>
    <property type="evidence" value="ECO:0007669"/>
    <property type="project" value="InterPro"/>
</dbReference>
<evidence type="ECO:0000259" key="5">
    <source>
        <dbReference type="PROSITE" id="PS50011"/>
    </source>
</evidence>